<evidence type="ECO:0000256" key="1">
    <source>
        <dbReference type="SAM" id="MobiDB-lite"/>
    </source>
</evidence>
<accession>A0ABT0DP26</accession>
<gene>
    <name evidence="3" type="ORF">MWN33_12985</name>
</gene>
<proteinExistence type="predicted"/>
<organism evidence="3 4">
    <name type="scientific">Ancylobacter koreensis</name>
    <dbReference type="NCBI Taxonomy" id="266121"/>
    <lineage>
        <taxon>Bacteria</taxon>
        <taxon>Pseudomonadati</taxon>
        <taxon>Pseudomonadota</taxon>
        <taxon>Alphaproteobacteria</taxon>
        <taxon>Hyphomicrobiales</taxon>
        <taxon>Xanthobacteraceae</taxon>
        <taxon>Ancylobacter</taxon>
    </lineage>
</organism>
<protein>
    <submittedName>
        <fullName evidence="3">Uncharacterized protein</fullName>
    </submittedName>
</protein>
<keyword evidence="2" id="KW-0472">Membrane</keyword>
<sequence length="74" mass="7870">MPTADRSHEESAERVPGRFRNAETGGARADATHTGSSRTPWPGGRRRNWRAALMLAGAALLMAAGLSLWSVIGP</sequence>
<comment type="caution">
    <text evidence="3">The sequence shown here is derived from an EMBL/GenBank/DDBJ whole genome shotgun (WGS) entry which is preliminary data.</text>
</comment>
<reference evidence="3 4" key="1">
    <citation type="submission" date="2022-04" db="EMBL/GenBank/DDBJ databases">
        <authorList>
            <person name="Grouzdev D.S."/>
            <person name="Pantiukh K.S."/>
            <person name="Krutkina M.S."/>
        </authorList>
    </citation>
    <scope>NUCLEOTIDE SEQUENCE [LARGE SCALE GENOMIC DNA]</scope>
    <source>
        <strain evidence="3 4">Jip08</strain>
    </source>
</reference>
<keyword evidence="2" id="KW-0812">Transmembrane</keyword>
<keyword evidence="4" id="KW-1185">Reference proteome</keyword>
<reference evidence="4" key="2">
    <citation type="submission" date="2023-07" db="EMBL/GenBank/DDBJ databases">
        <title>Ancylobacter moscoviensis sp. nov., facultatively methylotrophic bacteria from activated sludge and the reclassification of Starkeya novella (Starkey 1934) Kelly et al. 2000 as Ancylobacter novellus comb. nov., Starkeya koreensis Im et al. 2006 as Ancylobacter koreensis comb.nov., Angulomicrobium tetraedrale Vasil'eva et al. 1986 as Ancylobacter tetraedralis comb. nov., Angulomicrobium amanitiforme Fritz et al. 2004 as Ancylobacter amanitiformis comb. nov. and Methylorhabdus multivorans Doronina et al. 1996 as Ancylobacter multivorans comb. nov. and emended description of the genus Ancylobacter.</title>
        <authorList>
            <person name="Doronina N."/>
            <person name="Chemodurova A."/>
            <person name="Grouzdev D."/>
            <person name="Koziaeva V."/>
            <person name="Shi W."/>
            <person name="Wu L."/>
            <person name="Kaparullina E."/>
        </authorList>
    </citation>
    <scope>NUCLEOTIDE SEQUENCE [LARGE SCALE GENOMIC DNA]</scope>
    <source>
        <strain evidence="4">Jip08</strain>
    </source>
</reference>
<feature type="compositionally biased region" description="Basic and acidic residues" evidence="1">
    <location>
        <begin position="1"/>
        <end position="16"/>
    </location>
</feature>
<feature type="region of interest" description="Disordered" evidence="1">
    <location>
        <begin position="1"/>
        <end position="46"/>
    </location>
</feature>
<feature type="transmembrane region" description="Helical" evidence="2">
    <location>
        <begin position="51"/>
        <end position="72"/>
    </location>
</feature>
<dbReference type="RefSeq" id="WP_247201342.1">
    <property type="nucleotide sequence ID" value="NZ_JALKCG010000005.1"/>
</dbReference>
<keyword evidence="2" id="KW-1133">Transmembrane helix</keyword>
<name>A0ABT0DP26_9HYPH</name>
<dbReference type="EMBL" id="JALKCG010000005">
    <property type="protein sequence ID" value="MCK0208944.1"/>
    <property type="molecule type" value="Genomic_DNA"/>
</dbReference>
<evidence type="ECO:0000313" key="3">
    <source>
        <dbReference type="EMBL" id="MCK0208944.1"/>
    </source>
</evidence>
<dbReference type="Proteomes" id="UP001202867">
    <property type="component" value="Unassembled WGS sequence"/>
</dbReference>
<evidence type="ECO:0000313" key="4">
    <source>
        <dbReference type="Proteomes" id="UP001202867"/>
    </source>
</evidence>
<evidence type="ECO:0000256" key="2">
    <source>
        <dbReference type="SAM" id="Phobius"/>
    </source>
</evidence>